<dbReference type="RefSeq" id="XP_001417091.1">
    <property type="nucleotide sequence ID" value="XM_001417054.1"/>
</dbReference>
<dbReference type="EMBL" id="CP000583">
    <property type="protein sequence ID" value="ABO95384.1"/>
    <property type="molecule type" value="Genomic_DNA"/>
</dbReference>
<dbReference type="HOGENOM" id="CLU_571552_0_0_1"/>
<dbReference type="KEGG" id="olu:OSTLU_30877"/>
<organism evidence="1 2">
    <name type="scientific">Ostreococcus lucimarinus (strain CCE9901)</name>
    <dbReference type="NCBI Taxonomy" id="436017"/>
    <lineage>
        <taxon>Eukaryota</taxon>
        <taxon>Viridiplantae</taxon>
        <taxon>Chlorophyta</taxon>
        <taxon>Mamiellophyceae</taxon>
        <taxon>Mamiellales</taxon>
        <taxon>Bathycoccaceae</taxon>
        <taxon>Ostreococcus</taxon>
    </lineage>
</organism>
<protein>
    <recommendedName>
        <fullName evidence="3">UNC-45/Cro1/She4 central domain-containing protein</fullName>
    </recommendedName>
</protein>
<evidence type="ECO:0008006" key="3">
    <source>
        <dbReference type="Google" id="ProtNLM"/>
    </source>
</evidence>
<dbReference type="PANTHER" id="PTHR46043">
    <property type="entry name" value="ARM REPEAT SUPERFAMILY PROTEIN"/>
    <property type="match status" value="1"/>
</dbReference>
<sequence length="456" mass="50513">MTDAKVHAMMDDIAGWKRSTGKMRRLLRQMRALRAAIAGEVETTWGKLTHRTRGTFLRESLPRLCEFKEREAQIAAFGLVQTLALHDDCATALATKEMFKLCVATIKGKDKERAVAASGALTTLVNHDDTRFLASDEGLDKSMTALITEKGLGVRVKRNCVVTFARIADDPEVASLMSAKAPEQLIKNFLDFVDKTDDTDTEKWALIAIARLAMNDEFSNLMEKKGYVPFLFELSRDKIPARKLAAALVIAHMARNKDLRETLVKYRAIQLFCTIAMNTSERIDMAEMQLVAALGLKNLASNFDLRALAGKTGAIQACIFMLRSPQQEVKRFAALAIAELALYEPNGERFCKQGALKWIIQLARTGDVRSETAAITALSNLMLSPGNQSIMIVEDGTKVVDYLQNSRNPRVAHLAKQLLKRLRMAKLRAACKFAARMKATGNALIDAGIEIGEGYE</sequence>
<dbReference type="Gramene" id="ABO95384">
    <property type="protein sequence ID" value="ABO95384"/>
    <property type="gene ID" value="OSTLU_30877"/>
</dbReference>
<reference evidence="1 2" key="1">
    <citation type="journal article" date="2007" name="Proc. Natl. Acad. Sci. U.S.A.">
        <title>The tiny eukaryote Ostreococcus provides genomic insights into the paradox of plankton speciation.</title>
        <authorList>
            <person name="Palenik B."/>
            <person name="Grimwood J."/>
            <person name="Aerts A."/>
            <person name="Rouze P."/>
            <person name="Salamov A."/>
            <person name="Putnam N."/>
            <person name="Dupont C."/>
            <person name="Jorgensen R."/>
            <person name="Derelle E."/>
            <person name="Rombauts S."/>
            <person name="Zhou K."/>
            <person name="Otillar R."/>
            <person name="Merchant S.S."/>
            <person name="Podell S."/>
            <person name="Gaasterland T."/>
            <person name="Napoli C."/>
            <person name="Gendler K."/>
            <person name="Manuell A."/>
            <person name="Tai V."/>
            <person name="Vallon O."/>
            <person name="Piganeau G."/>
            <person name="Jancek S."/>
            <person name="Heijde M."/>
            <person name="Jabbari K."/>
            <person name="Bowler C."/>
            <person name="Lohr M."/>
            <person name="Robbens S."/>
            <person name="Werner G."/>
            <person name="Dubchak I."/>
            <person name="Pazour G.J."/>
            <person name="Ren Q."/>
            <person name="Paulsen I."/>
            <person name="Delwiche C."/>
            <person name="Schmutz J."/>
            <person name="Rokhsar D."/>
            <person name="Van de Peer Y."/>
            <person name="Moreau H."/>
            <person name="Grigoriev I.V."/>
        </authorList>
    </citation>
    <scope>NUCLEOTIDE SEQUENCE [LARGE SCALE GENOMIC DNA]</scope>
    <source>
        <strain evidence="1 2">CCE9901</strain>
    </source>
</reference>
<dbReference type="OrthoDB" id="565708at2759"/>
<dbReference type="OMA" id="MAEMQLV"/>
<evidence type="ECO:0000313" key="1">
    <source>
        <dbReference type="EMBL" id="ABO95384.1"/>
    </source>
</evidence>
<dbReference type="SUPFAM" id="SSF48371">
    <property type="entry name" value="ARM repeat"/>
    <property type="match status" value="1"/>
</dbReference>
<keyword evidence="2" id="KW-1185">Reference proteome</keyword>
<proteinExistence type="predicted"/>
<name>A4RV79_OSTLU</name>
<dbReference type="AlphaFoldDB" id="A4RV79"/>
<evidence type="ECO:0000313" key="2">
    <source>
        <dbReference type="Proteomes" id="UP000001568"/>
    </source>
</evidence>
<dbReference type="GeneID" id="5001011"/>
<accession>A4RV79</accession>
<dbReference type="Proteomes" id="UP000001568">
    <property type="component" value="Chromosome 3"/>
</dbReference>
<gene>
    <name evidence="1" type="ORF">OSTLU_30877</name>
</gene>
<dbReference type="InterPro" id="IPR011989">
    <property type="entry name" value="ARM-like"/>
</dbReference>
<dbReference type="PANTHER" id="PTHR46043:SF13">
    <property type="entry name" value="ARM REPEAT SUPERFAMILY PROTEIN"/>
    <property type="match status" value="1"/>
</dbReference>
<dbReference type="InterPro" id="IPR016024">
    <property type="entry name" value="ARM-type_fold"/>
</dbReference>
<dbReference type="Gene3D" id="1.25.10.10">
    <property type="entry name" value="Leucine-rich Repeat Variant"/>
    <property type="match status" value="2"/>
</dbReference>
<dbReference type="STRING" id="436017.A4RV79"/>